<keyword evidence="3" id="KW-1185">Reference proteome</keyword>
<proteinExistence type="predicted"/>
<evidence type="ECO:0000256" key="1">
    <source>
        <dbReference type="SAM" id="MobiDB-lite"/>
    </source>
</evidence>
<feature type="compositionally biased region" description="Basic and acidic residues" evidence="1">
    <location>
        <begin position="1"/>
        <end position="25"/>
    </location>
</feature>
<feature type="region of interest" description="Disordered" evidence="1">
    <location>
        <begin position="1"/>
        <end position="58"/>
    </location>
</feature>
<protein>
    <submittedName>
        <fullName evidence="2">Uncharacterized protein</fullName>
    </submittedName>
</protein>
<evidence type="ECO:0000313" key="3">
    <source>
        <dbReference type="Proteomes" id="UP000887159"/>
    </source>
</evidence>
<feature type="compositionally biased region" description="Polar residues" evidence="1">
    <location>
        <begin position="32"/>
        <end position="51"/>
    </location>
</feature>
<organism evidence="2 3">
    <name type="scientific">Trichonephila clavipes</name>
    <name type="common">Golden silk orbweaver</name>
    <name type="synonym">Nephila clavipes</name>
    <dbReference type="NCBI Taxonomy" id="2585209"/>
    <lineage>
        <taxon>Eukaryota</taxon>
        <taxon>Metazoa</taxon>
        <taxon>Ecdysozoa</taxon>
        <taxon>Arthropoda</taxon>
        <taxon>Chelicerata</taxon>
        <taxon>Arachnida</taxon>
        <taxon>Araneae</taxon>
        <taxon>Araneomorphae</taxon>
        <taxon>Entelegynae</taxon>
        <taxon>Araneoidea</taxon>
        <taxon>Nephilidae</taxon>
        <taxon>Trichonephila</taxon>
    </lineage>
</organism>
<evidence type="ECO:0000313" key="2">
    <source>
        <dbReference type="EMBL" id="GFX86455.1"/>
    </source>
</evidence>
<sequence>MRNERFKKGERGSTRNRLYLRESGKRPLASDMPQSQRNQADSNRGASNQQPHGGDRASELTQTLCGIIESELWTFLAYKMYRTFPERITLINKFMRAI</sequence>
<name>A0A8X6R2Q7_TRICX</name>
<dbReference type="AlphaFoldDB" id="A0A8X6R2Q7"/>
<gene>
    <name evidence="2" type="ORF">TNCV_3727241</name>
</gene>
<dbReference type="EMBL" id="BMAU01021010">
    <property type="protein sequence ID" value="GFX86455.1"/>
    <property type="molecule type" value="Genomic_DNA"/>
</dbReference>
<reference evidence="2" key="1">
    <citation type="submission" date="2020-08" db="EMBL/GenBank/DDBJ databases">
        <title>Multicomponent nature underlies the extraordinary mechanical properties of spider dragline silk.</title>
        <authorList>
            <person name="Kono N."/>
            <person name="Nakamura H."/>
            <person name="Mori M."/>
            <person name="Yoshida Y."/>
            <person name="Ohtoshi R."/>
            <person name="Malay A.D."/>
            <person name="Moran D.A.P."/>
            <person name="Tomita M."/>
            <person name="Numata K."/>
            <person name="Arakawa K."/>
        </authorList>
    </citation>
    <scope>NUCLEOTIDE SEQUENCE</scope>
</reference>
<dbReference type="Proteomes" id="UP000887159">
    <property type="component" value="Unassembled WGS sequence"/>
</dbReference>
<accession>A0A8X6R2Q7</accession>
<comment type="caution">
    <text evidence="2">The sequence shown here is derived from an EMBL/GenBank/DDBJ whole genome shotgun (WGS) entry which is preliminary data.</text>
</comment>